<dbReference type="InterPro" id="IPR047230">
    <property type="entry name" value="CLOCK-like"/>
</dbReference>
<evidence type="ECO:0000256" key="2">
    <source>
        <dbReference type="SAM" id="MobiDB-lite"/>
    </source>
</evidence>
<dbReference type="RefSeq" id="XP_030874853.1">
    <property type="nucleotide sequence ID" value="XM_031018993.1"/>
</dbReference>
<proteinExistence type="predicted"/>
<evidence type="ECO:0000313" key="4">
    <source>
        <dbReference type="RefSeq" id="XP_030874853.1"/>
    </source>
</evidence>
<keyword evidence="1" id="KW-0539">Nucleus</keyword>
<dbReference type="GO" id="GO:0032922">
    <property type="term" value="P:circadian regulation of gene expression"/>
    <property type="evidence" value="ECO:0007669"/>
    <property type="project" value="InterPro"/>
</dbReference>
<dbReference type="GO" id="GO:0000981">
    <property type="term" value="F:DNA-binding transcription factor activity, RNA polymerase II-specific"/>
    <property type="evidence" value="ECO:0007669"/>
    <property type="project" value="InterPro"/>
</dbReference>
<dbReference type="AlphaFoldDB" id="A0A7F8Q3C2"/>
<keyword evidence="3" id="KW-1185">Reference proteome</keyword>
<reference evidence="4" key="1">
    <citation type="submission" date="2025-08" db="UniProtKB">
        <authorList>
            <consortium name="RefSeq"/>
        </authorList>
    </citation>
    <scope>IDENTIFICATION</scope>
    <source>
        <tissue evidence="4">Liver</tissue>
    </source>
</reference>
<evidence type="ECO:0000313" key="3">
    <source>
        <dbReference type="Proteomes" id="UP000245341"/>
    </source>
</evidence>
<organism evidence="3 4">
    <name type="scientific">Leptonychotes weddellii</name>
    <name type="common">Weddell seal</name>
    <name type="synonym">Otaria weddellii</name>
    <dbReference type="NCBI Taxonomy" id="9713"/>
    <lineage>
        <taxon>Eukaryota</taxon>
        <taxon>Metazoa</taxon>
        <taxon>Chordata</taxon>
        <taxon>Craniata</taxon>
        <taxon>Vertebrata</taxon>
        <taxon>Euteleostomi</taxon>
        <taxon>Mammalia</taxon>
        <taxon>Eutheria</taxon>
        <taxon>Laurasiatheria</taxon>
        <taxon>Carnivora</taxon>
        <taxon>Caniformia</taxon>
        <taxon>Pinnipedia</taxon>
        <taxon>Phocidae</taxon>
        <taxon>Monachinae</taxon>
        <taxon>Lobodontini</taxon>
        <taxon>Leptonychotes</taxon>
    </lineage>
</organism>
<feature type="compositionally biased region" description="Polar residues" evidence="2">
    <location>
        <begin position="1"/>
        <end position="20"/>
    </location>
</feature>
<dbReference type="GO" id="GO:0000978">
    <property type="term" value="F:RNA polymerase II cis-regulatory region sequence-specific DNA binding"/>
    <property type="evidence" value="ECO:0007669"/>
    <property type="project" value="TreeGrafter"/>
</dbReference>
<feature type="compositionally biased region" description="Low complexity" evidence="2">
    <location>
        <begin position="288"/>
        <end position="313"/>
    </location>
</feature>
<feature type="region of interest" description="Disordered" evidence="2">
    <location>
        <begin position="1"/>
        <end position="36"/>
    </location>
</feature>
<name>A0A7F8Q3C2_LEPWE</name>
<feature type="compositionally biased region" description="Low complexity" evidence="2">
    <location>
        <begin position="349"/>
        <end position="364"/>
    </location>
</feature>
<feature type="compositionally biased region" description="Polar residues" evidence="2">
    <location>
        <begin position="134"/>
        <end position="159"/>
    </location>
</feature>
<feature type="compositionally biased region" description="Polar residues" evidence="2">
    <location>
        <begin position="263"/>
        <end position="272"/>
    </location>
</feature>
<accession>A0A7F8Q3C2</accession>
<feature type="region of interest" description="Disordered" evidence="2">
    <location>
        <begin position="263"/>
        <end position="364"/>
    </location>
</feature>
<protein>
    <submittedName>
        <fullName evidence="4">Neuronal PAS domain-containing protein 2-like isoform X2</fullName>
    </submittedName>
</protein>
<evidence type="ECO:0000256" key="1">
    <source>
        <dbReference type="ARBA" id="ARBA00023242"/>
    </source>
</evidence>
<dbReference type="GeneID" id="102728272"/>
<dbReference type="GO" id="GO:1990513">
    <property type="term" value="C:CLOCK-BMAL transcription complex"/>
    <property type="evidence" value="ECO:0007669"/>
    <property type="project" value="TreeGrafter"/>
</dbReference>
<feature type="region of interest" description="Disordered" evidence="2">
    <location>
        <begin position="183"/>
        <end position="209"/>
    </location>
</feature>
<dbReference type="PANTHER" id="PTHR46055:SF1">
    <property type="entry name" value="NEURONAL PAS DOMAIN-CONTAINING PROTEIN 2"/>
    <property type="match status" value="1"/>
</dbReference>
<sequence>MSEPASTPSKLMAEASTTALPRSATLPQELPVPGLSQAASMPAPLPAPSSCDLTQQLLPQTILQSPPAPMTQFSAQFSMFQTIKDQLEQRTRILQANIRWQQEELHKIQEQLCLVQDSNIQMFLQQPAVSLSFSSAPRPEAQQQLQQRSAPGSQPQLVASPQLPGQIGSAQVANQHLLRESSVISTQGPRPMRSSQLMPGSGPSVSSLTPQFSSATAVLPPALSLTTLASASQDGSQCRPSPAFSHDRQLRYPQSQAVFPNADMHTTSSSASPPVLLMGQAVPQPSFPASRQSPLQPAQAQQQPQHFLQVQAPTSLHSEQDSLLLSTYSQQPGTLGYPPPPQPSRPPRRVSSLSESSGLQQPPR</sequence>
<feature type="region of interest" description="Disordered" evidence="2">
    <location>
        <begin position="134"/>
        <end position="162"/>
    </location>
</feature>
<feature type="compositionally biased region" description="Polar residues" evidence="2">
    <location>
        <begin position="314"/>
        <end position="329"/>
    </location>
</feature>
<gene>
    <name evidence="4" type="primary">LOC102728272</name>
</gene>
<dbReference type="PANTHER" id="PTHR46055">
    <property type="entry name" value="CIRCADIAN LOCOMOTER OUTPUT CYCLES PROTEIN KAPUT"/>
    <property type="match status" value="1"/>
</dbReference>
<dbReference type="Proteomes" id="UP000245341">
    <property type="component" value="Unplaced"/>
</dbReference>